<name>G2YNU4_BOTF4</name>
<sequence>MNIDSHQALLAKFLPEMFNKSRLRKFAYSTPYCYKEFSKTGRRTSHAKKLLVPFSLSKSNGMRYCAAW</sequence>
<evidence type="ECO:0000313" key="2">
    <source>
        <dbReference type="Proteomes" id="UP000008177"/>
    </source>
</evidence>
<dbReference type="EMBL" id="FQ790346">
    <property type="protein sequence ID" value="CCD53292.1"/>
    <property type="molecule type" value="Genomic_DNA"/>
</dbReference>
<gene>
    <name evidence="1" type="ORF">BofuT4_uP123110.1</name>
</gene>
<evidence type="ECO:0000313" key="1">
    <source>
        <dbReference type="EMBL" id="CCD53292.1"/>
    </source>
</evidence>
<dbReference type="InParanoid" id="G2YNU4"/>
<accession>G2YNU4</accession>
<dbReference type="AlphaFoldDB" id="G2YNU4"/>
<dbReference type="HOGENOM" id="CLU_2793722_0_0_1"/>
<protein>
    <submittedName>
        <fullName evidence="1">Uncharacterized protein</fullName>
    </submittedName>
</protein>
<organism evidence="1 2">
    <name type="scientific">Botryotinia fuckeliana (strain T4)</name>
    <name type="common">Noble rot fungus</name>
    <name type="synonym">Botrytis cinerea</name>
    <dbReference type="NCBI Taxonomy" id="999810"/>
    <lineage>
        <taxon>Eukaryota</taxon>
        <taxon>Fungi</taxon>
        <taxon>Dikarya</taxon>
        <taxon>Ascomycota</taxon>
        <taxon>Pezizomycotina</taxon>
        <taxon>Leotiomycetes</taxon>
        <taxon>Helotiales</taxon>
        <taxon>Sclerotiniaceae</taxon>
        <taxon>Botrytis</taxon>
    </lineage>
</organism>
<dbReference type="Proteomes" id="UP000008177">
    <property type="component" value="Unplaced contigs"/>
</dbReference>
<reference evidence="2" key="1">
    <citation type="journal article" date="2011" name="PLoS Genet.">
        <title>Genomic analysis of the necrotrophic fungal pathogens Sclerotinia sclerotiorum and Botrytis cinerea.</title>
        <authorList>
            <person name="Amselem J."/>
            <person name="Cuomo C.A."/>
            <person name="van Kan J.A."/>
            <person name="Viaud M."/>
            <person name="Benito E.P."/>
            <person name="Couloux A."/>
            <person name="Coutinho P.M."/>
            <person name="de Vries R.P."/>
            <person name="Dyer P.S."/>
            <person name="Fillinger S."/>
            <person name="Fournier E."/>
            <person name="Gout L."/>
            <person name="Hahn M."/>
            <person name="Kohn L."/>
            <person name="Lapalu N."/>
            <person name="Plummer K.M."/>
            <person name="Pradier J.M."/>
            <person name="Quevillon E."/>
            <person name="Sharon A."/>
            <person name="Simon A."/>
            <person name="ten Have A."/>
            <person name="Tudzynski B."/>
            <person name="Tudzynski P."/>
            <person name="Wincker P."/>
            <person name="Andrew M."/>
            <person name="Anthouard V."/>
            <person name="Beever R.E."/>
            <person name="Beffa R."/>
            <person name="Benoit I."/>
            <person name="Bouzid O."/>
            <person name="Brault B."/>
            <person name="Chen Z."/>
            <person name="Choquer M."/>
            <person name="Collemare J."/>
            <person name="Cotton P."/>
            <person name="Danchin E.G."/>
            <person name="Da Silva C."/>
            <person name="Gautier A."/>
            <person name="Giraud C."/>
            <person name="Giraud T."/>
            <person name="Gonzalez C."/>
            <person name="Grossetete S."/>
            <person name="Guldener U."/>
            <person name="Henrissat B."/>
            <person name="Howlett B.J."/>
            <person name="Kodira C."/>
            <person name="Kretschmer M."/>
            <person name="Lappartient A."/>
            <person name="Leroch M."/>
            <person name="Levis C."/>
            <person name="Mauceli E."/>
            <person name="Neuveglise C."/>
            <person name="Oeser B."/>
            <person name="Pearson M."/>
            <person name="Poulain J."/>
            <person name="Poussereau N."/>
            <person name="Quesneville H."/>
            <person name="Rascle C."/>
            <person name="Schumacher J."/>
            <person name="Segurens B."/>
            <person name="Sexton A."/>
            <person name="Silva E."/>
            <person name="Sirven C."/>
            <person name="Soanes D.M."/>
            <person name="Talbot N.J."/>
            <person name="Templeton M."/>
            <person name="Yandava C."/>
            <person name="Yarden O."/>
            <person name="Zeng Q."/>
            <person name="Rollins J.A."/>
            <person name="Lebrun M.H."/>
            <person name="Dickman M."/>
        </authorList>
    </citation>
    <scope>NUCLEOTIDE SEQUENCE [LARGE SCALE GENOMIC DNA]</scope>
    <source>
        <strain evidence="2">T4</strain>
    </source>
</reference>
<proteinExistence type="predicted"/>